<dbReference type="CDD" id="cd17535">
    <property type="entry name" value="REC_NarL-like"/>
    <property type="match status" value="1"/>
</dbReference>
<keyword evidence="1 3" id="KW-0597">Phosphoprotein</keyword>
<evidence type="ECO:0000256" key="3">
    <source>
        <dbReference type="PROSITE-ProRule" id="PRU00169"/>
    </source>
</evidence>
<dbReference type="SMART" id="SM00448">
    <property type="entry name" value="REC"/>
    <property type="match status" value="1"/>
</dbReference>
<dbReference type="GO" id="GO:0000160">
    <property type="term" value="P:phosphorelay signal transduction system"/>
    <property type="evidence" value="ECO:0007669"/>
    <property type="project" value="InterPro"/>
</dbReference>
<accession>A0AA96GAL5</accession>
<evidence type="ECO:0000256" key="1">
    <source>
        <dbReference type="ARBA" id="ARBA00022553"/>
    </source>
</evidence>
<feature type="modified residue" description="4-aspartylphosphate" evidence="3">
    <location>
        <position position="57"/>
    </location>
</feature>
<evidence type="ECO:0000256" key="2">
    <source>
        <dbReference type="ARBA" id="ARBA00023125"/>
    </source>
</evidence>
<gene>
    <name evidence="6" type="ORF">PP769_10615</name>
</gene>
<dbReference type="InterPro" id="IPR058245">
    <property type="entry name" value="NreC/VraR/RcsB-like_REC"/>
</dbReference>
<dbReference type="InterPro" id="IPR011006">
    <property type="entry name" value="CheY-like_superfamily"/>
</dbReference>
<protein>
    <submittedName>
        <fullName evidence="6">Response regulator transcription factor</fullName>
    </submittedName>
</protein>
<dbReference type="PANTHER" id="PTHR43214:SF43">
    <property type="entry name" value="TWO-COMPONENT RESPONSE REGULATOR"/>
    <property type="match status" value="1"/>
</dbReference>
<evidence type="ECO:0000259" key="5">
    <source>
        <dbReference type="PROSITE" id="PS50110"/>
    </source>
</evidence>
<keyword evidence="7" id="KW-1185">Reference proteome</keyword>
<dbReference type="GO" id="GO:0003677">
    <property type="term" value="F:DNA binding"/>
    <property type="evidence" value="ECO:0007669"/>
    <property type="project" value="UniProtKB-KW"/>
</dbReference>
<dbReference type="InterPro" id="IPR001789">
    <property type="entry name" value="Sig_transdc_resp-reg_receiver"/>
</dbReference>
<dbReference type="KEGG" id="nall:PP769_10615"/>
<dbReference type="PANTHER" id="PTHR43214">
    <property type="entry name" value="TWO-COMPONENT RESPONSE REGULATOR"/>
    <property type="match status" value="1"/>
</dbReference>
<sequence length="225" mass="25000">MPKTTKVLIVDDHRVVREGLCAILETKDDIQVVGEAKDGGEAVEQTRLLMPDVILMDVSMPGMTGVEATRIIKREFPHIGVVALTMYEEQQYIFDLVRAGATGYLLKDSDSAQIVAAIRTIARGESLIHPSVASKILVEFSLLSEGKGKKRGILEHDLTDREITVLQLVADGKTNKEIANVLDLSEKTVKNHVRNIFHKLHVFDRTQAAILAIRKGIIELEPRKM</sequence>
<dbReference type="EMBL" id="CP116967">
    <property type="protein sequence ID" value="WNM56435.1"/>
    <property type="molecule type" value="Genomic_DNA"/>
</dbReference>
<reference evidence="6 7" key="1">
    <citation type="submission" date="2023-01" db="EMBL/GenBank/DDBJ databases">
        <title>Cultivation and genomic characterization of new, ubiquitous marine nitrite-oxidizing bacteria from the Nitrospirales.</title>
        <authorList>
            <person name="Mueller A.J."/>
            <person name="Daebeler A."/>
            <person name="Herbold C.W."/>
            <person name="Kirkegaard R.H."/>
            <person name="Daims H."/>
        </authorList>
    </citation>
    <scope>NUCLEOTIDE SEQUENCE [LARGE SCALE GENOMIC DNA]</scope>
    <source>
        <strain evidence="6 7">VA</strain>
    </source>
</reference>
<dbReference type="RefSeq" id="WP_312640025.1">
    <property type="nucleotide sequence ID" value="NZ_CP116967.1"/>
</dbReference>
<evidence type="ECO:0000313" key="6">
    <source>
        <dbReference type="EMBL" id="WNM56435.1"/>
    </source>
</evidence>
<name>A0AA96GAL5_9BACT</name>
<dbReference type="Gene3D" id="3.40.50.2300">
    <property type="match status" value="1"/>
</dbReference>
<dbReference type="Pfam" id="PF00072">
    <property type="entry name" value="Response_reg"/>
    <property type="match status" value="1"/>
</dbReference>
<dbReference type="GO" id="GO:0006355">
    <property type="term" value="P:regulation of DNA-templated transcription"/>
    <property type="evidence" value="ECO:0007669"/>
    <property type="project" value="InterPro"/>
</dbReference>
<dbReference type="PROSITE" id="PS50043">
    <property type="entry name" value="HTH_LUXR_2"/>
    <property type="match status" value="1"/>
</dbReference>
<dbReference type="AlphaFoldDB" id="A0AA96GAL5"/>
<evidence type="ECO:0000259" key="4">
    <source>
        <dbReference type="PROSITE" id="PS50043"/>
    </source>
</evidence>
<dbReference type="InterPro" id="IPR016032">
    <property type="entry name" value="Sig_transdc_resp-reg_C-effctor"/>
</dbReference>
<feature type="domain" description="HTH luxR-type" evidence="4">
    <location>
        <begin position="151"/>
        <end position="216"/>
    </location>
</feature>
<dbReference type="PROSITE" id="PS50110">
    <property type="entry name" value="RESPONSE_REGULATORY"/>
    <property type="match status" value="1"/>
</dbReference>
<keyword evidence="2" id="KW-0238">DNA-binding</keyword>
<dbReference type="Proteomes" id="UP001302719">
    <property type="component" value="Chromosome"/>
</dbReference>
<dbReference type="Pfam" id="PF00196">
    <property type="entry name" value="GerE"/>
    <property type="match status" value="1"/>
</dbReference>
<organism evidence="6 7">
    <name type="scientific">Candidatus Nitrospira allomarina</name>
    <dbReference type="NCBI Taxonomy" id="3020900"/>
    <lineage>
        <taxon>Bacteria</taxon>
        <taxon>Pseudomonadati</taxon>
        <taxon>Nitrospirota</taxon>
        <taxon>Nitrospiria</taxon>
        <taxon>Nitrospirales</taxon>
        <taxon>Nitrospiraceae</taxon>
        <taxon>Nitrospira</taxon>
    </lineage>
</organism>
<proteinExistence type="predicted"/>
<dbReference type="InterPro" id="IPR039420">
    <property type="entry name" value="WalR-like"/>
</dbReference>
<dbReference type="CDD" id="cd06170">
    <property type="entry name" value="LuxR_C_like"/>
    <property type="match status" value="1"/>
</dbReference>
<dbReference type="PROSITE" id="PS00622">
    <property type="entry name" value="HTH_LUXR_1"/>
    <property type="match status" value="1"/>
</dbReference>
<dbReference type="InterPro" id="IPR000792">
    <property type="entry name" value="Tscrpt_reg_LuxR_C"/>
</dbReference>
<feature type="domain" description="Response regulatory" evidence="5">
    <location>
        <begin position="6"/>
        <end position="122"/>
    </location>
</feature>
<dbReference type="SUPFAM" id="SSF46894">
    <property type="entry name" value="C-terminal effector domain of the bipartite response regulators"/>
    <property type="match status" value="1"/>
</dbReference>
<dbReference type="SMART" id="SM00421">
    <property type="entry name" value="HTH_LUXR"/>
    <property type="match status" value="1"/>
</dbReference>
<dbReference type="SUPFAM" id="SSF52172">
    <property type="entry name" value="CheY-like"/>
    <property type="match status" value="1"/>
</dbReference>
<dbReference type="PRINTS" id="PR00038">
    <property type="entry name" value="HTHLUXR"/>
</dbReference>
<evidence type="ECO:0000313" key="7">
    <source>
        <dbReference type="Proteomes" id="UP001302719"/>
    </source>
</evidence>